<dbReference type="Proteomes" id="UP000826195">
    <property type="component" value="Unassembled WGS sequence"/>
</dbReference>
<dbReference type="AlphaFoldDB" id="A0AAV7IVQ7"/>
<keyword evidence="2" id="KW-1185">Reference proteome</keyword>
<evidence type="ECO:0000313" key="1">
    <source>
        <dbReference type="EMBL" id="KAH0558182.1"/>
    </source>
</evidence>
<sequence length="129" mass="15350">MLKSEDPQIVSELHQSVDELDIKLKCPCDKCNFKRKLLKEKLKRFEEISEAYNRRNNYRVTIIISEVWDQLKHNVGKFDINVTKQGDNPCLNNPYIYEDLVAHETYNNYIDYLENEMAEENKMVDPFST</sequence>
<gene>
    <name evidence="1" type="ORF">KQX54_014769</name>
</gene>
<organism evidence="1 2">
    <name type="scientific">Cotesia glomerata</name>
    <name type="common">Lepidopteran parasitic wasp</name>
    <name type="synonym">Apanteles glomeratus</name>
    <dbReference type="NCBI Taxonomy" id="32391"/>
    <lineage>
        <taxon>Eukaryota</taxon>
        <taxon>Metazoa</taxon>
        <taxon>Ecdysozoa</taxon>
        <taxon>Arthropoda</taxon>
        <taxon>Hexapoda</taxon>
        <taxon>Insecta</taxon>
        <taxon>Pterygota</taxon>
        <taxon>Neoptera</taxon>
        <taxon>Endopterygota</taxon>
        <taxon>Hymenoptera</taxon>
        <taxon>Apocrita</taxon>
        <taxon>Ichneumonoidea</taxon>
        <taxon>Braconidae</taxon>
        <taxon>Microgastrinae</taxon>
        <taxon>Cotesia</taxon>
    </lineage>
</organism>
<evidence type="ECO:0008006" key="3">
    <source>
        <dbReference type="Google" id="ProtNLM"/>
    </source>
</evidence>
<name>A0AAV7IVQ7_COTGL</name>
<evidence type="ECO:0000313" key="2">
    <source>
        <dbReference type="Proteomes" id="UP000826195"/>
    </source>
</evidence>
<comment type="caution">
    <text evidence="1">The sequence shown here is derived from an EMBL/GenBank/DDBJ whole genome shotgun (WGS) entry which is preliminary data.</text>
</comment>
<accession>A0AAV7IVQ7</accession>
<proteinExistence type="predicted"/>
<reference evidence="1 2" key="1">
    <citation type="journal article" date="2021" name="J. Hered.">
        <title>A chromosome-level genome assembly of the parasitoid wasp, Cotesia glomerata (Hymenoptera: Braconidae).</title>
        <authorList>
            <person name="Pinto B.J."/>
            <person name="Weis J.J."/>
            <person name="Gamble T."/>
            <person name="Ode P.J."/>
            <person name="Paul R."/>
            <person name="Zaspel J.M."/>
        </authorList>
    </citation>
    <scope>NUCLEOTIDE SEQUENCE [LARGE SCALE GENOMIC DNA]</scope>
    <source>
        <strain evidence="1">CgM1</strain>
    </source>
</reference>
<protein>
    <recommendedName>
        <fullName evidence="3">Transposase-associated domain-containing protein</fullName>
    </recommendedName>
</protein>
<dbReference type="EMBL" id="JAHXZJ010000747">
    <property type="protein sequence ID" value="KAH0558182.1"/>
    <property type="molecule type" value="Genomic_DNA"/>
</dbReference>